<organism evidence="3">
    <name type="scientific">Micromonospora sp. HUAS YX12</name>
    <dbReference type="NCBI Taxonomy" id="3156396"/>
    <lineage>
        <taxon>Bacteria</taxon>
        <taxon>Bacillati</taxon>
        <taxon>Actinomycetota</taxon>
        <taxon>Actinomycetes</taxon>
        <taxon>Micromonosporales</taxon>
        <taxon>Micromonosporaceae</taxon>
        <taxon>Micromonospora</taxon>
    </lineage>
</organism>
<dbReference type="AlphaFoldDB" id="A0AAU7R419"/>
<evidence type="ECO:0000313" key="3">
    <source>
        <dbReference type="EMBL" id="XBT83167.1"/>
    </source>
</evidence>
<name>A0AAU7R419_9ACTN</name>
<keyword evidence="2" id="KW-0812">Transmembrane</keyword>
<keyword evidence="2" id="KW-1133">Transmembrane helix</keyword>
<sequence>MSTEMDLHEAMDAVAATTPPLDASAILAGGRRRRARRKVLVAGTTAAVILGFGAALVGLPLMSRPADQTALPIPTVTTTPSSPAAQAPNPTATPSSTASSATATPTLEPAERFVRLDEKPFDGAYVSEITDKSLPSGNSLGPFPRLIRDAGTTKLPSHVDDVAPREIRVSGVKVRLYVTEGDEDVQQAEWIHDGSLFVLQWMPQEAPHQISEADVKWMIASSIDGGF</sequence>
<dbReference type="RefSeq" id="WP_349879508.1">
    <property type="nucleotide sequence ID" value="NZ_CP157974.1"/>
</dbReference>
<feature type="transmembrane region" description="Helical" evidence="2">
    <location>
        <begin position="39"/>
        <end position="62"/>
    </location>
</feature>
<feature type="compositionally biased region" description="Low complexity" evidence="1">
    <location>
        <begin position="74"/>
        <end position="106"/>
    </location>
</feature>
<accession>A0AAU7R419</accession>
<keyword evidence="2" id="KW-0472">Membrane</keyword>
<evidence type="ECO:0000256" key="2">
    <source>
        <dbReference type="SAM" id="Phobius"/>
    </source>
</evidence>
<protein>
    <submittedName>
        <fullName evidence="3">Uncharacterized protein</fullName>
    </submittedName>
</protein>
<gene>
    <name evidence="3" type="ORF">ABIH81_06715</name>
</gene>
<reference evidence="3" key="1">
    <citation type="submission" date="2024-06" db="EMBL/GenBank/DDBJ databases">
        <title>Micromonospora sp. strain HUAS YX12 genome sequences.</title>
        <authorList>
            <person name="Mo P."/>
        </authorList>
    </citation>
    <scope>NUCLEOTIDE SEQUENCE</scope>
    <source>
        <strain evidence="3">HUAS YX12</strain>
    </source>
</reference>
<feature type="region of interest" description="Disordered" evidence="1">
    <location>
        <begin position="72"/>
        <end position="113"/>
    </location>
</feature>
<dbReference type="EMBL" id="CP157974">
    <property type="protein sequence ID" value="XBT83167.1"/>
    <property type="molecule type" value="Genomic_DNA"/>
</dbReference>
<evidence type="ECO:0000256" key="1">
    <source>
        <dbReference type="SAM" id="MobiDB-lite"/>
    </source>
</evidence>
<proteinExistence type="predicted"/>